<dbReference type="Proteomes" id="UP001299220">
    <property type="component" value="Unassembled WGS sequence"/>
</dbReference>
<feature type="transmembrane region" description="Helical" evidence="1">
    <location>
        <begin position="38"/>
        <end position="58"/>
    </location>
</feature>
<proteinExistence type="predicted"/>
<gene>
    <name evidence="2" type="ORF">JQM67_06260</name>
</gene>
<accession>A0ABS9CMC0</accession>
<evidence type="ECO:0000256" key="1">
    <source>
        <dbReference type="SAM" id="Phobius"/>
    </source>
</evidence>
<evidence type="ECO:0000313" key="3">
    <source>
        <dbReference type="Proteomes" id="UP001299220"/>
    </source>
</evidence>
<reference evidence="2 3" key="1">
    <citation type="submission" date="2020-12" db="EMBL/GenBank/DDBJ databases">
        <title>Whole genome sequences of gut porcine anaerobes.</title>
        <authorList>
            <person name="Kubasova T."/>
            <person name="Jahodarova E."/>
            <person name="Rychlik I."/>
        </authorList>
    </citation>
    <scope>NUCLEOTIDE SEQUENCE [LARGE SCALE GENOMIC DNA]</scope>
    <source>
        <strain evidence="2 3">An867</strain>
    </source>
</reference>
<dbReference type="EMBL" id="JAFBIT010000001">
    <property type="protein sequence ID" value="MCF2652199.1"/>
    <property type="molecule type" value="Genomic_DNA"/>
</dbReference>
<protein>
    <submittedName>
        <fullName evidence="2">Uncharacterized protein</fullName>
    </submittedName>
</protein>
<keyword evidence="1" id="KW-0812">Transmembrane</keyword>
<keyword evidence="3" id="KW-1185">Reference proteome</keyword>
<name>A0ABS9CMC0_9FIRM</name>
<sequence>MARERYLLDETEDTIHQNQITPTTATEKRQNWWFYHKVHVIVALIAAAFITCFVWSIVTKENPDYTIALMTEYMVPGDLQSDIEDHLELYGEDLNGDGKVVVALQYFRFSTNTKTDYEAAELQSSFVKFAADASAADSMLFLYDDASYVYLDQNDMEGFFAPVDGLEEPYCYWKDMPGLNTLKLTHYTEEGVTLENVLKVLGDLKVSVRSVEGSAFEKEEKIEYRERCIELFDRLLKDEPTQTAEN</sequence>
<evidence type="ECO:0000313" key="2">
    <source>
        <dbReference type="EMBL" id="MCF2652199.1"/>
    </source>
</evidence>
<keyword evidence="1" id="KW-0472">Membrane</keyword>
<dbReference type="RefSeq" id="WP_235323217.1">
    <property type="nucleotide sequence ID" value="NZ_JAFBIT010000001.1"/>
</dbReference>
<comment type="caution">
    <text evidence="2">The sequence shown here is derived from an EMBL/GenBank/DDBJ whole genome shotgun (WGS) entry which is preliminary data.</text>
</comment>
<keyword evidence="1" id="KW-1133">Transmembrane helix</keyword>
<organism evidence="2 3">
    <name type="scientific">Anaeromassilibacillus senegalensis</name>
    <dbReference type="NCBI Taxonomy" id="1673717"/>
    <lineage>
        <taxon>Bacteria</taxon>
        <taxon>Bacillati</taxon>
        <taxon>Bacillota</taxon>
        <taxon>Clostridia</taxon>
        <taxon>Eubacteriales</taxon>
        <taxon>Acutalibacteraceae</taxon>
        <taxon>Anaeromassilibacillus</taxon>
    </lineage>
</organism>